<sequence length="153" mass="16474">MRGERTGAPQRIVARRVAADAWSGTRPIGDGASRRDRIRSAHPARRLDTVRPCAAARCAHARACRCTAEHAGRRARISTIRASHSILHLTFGVASRLVSATRRRSACALVARALTDAAAGDESGTRKRADRFAHAECDAPGRPIGTGPSTRRY</sequence>
<dbReference type="AlphaFoldDB" id="A0A1B4FXP7"/>
<gene>
    <name evidence="2" type="ORF">WS71_13400</name>
</gene>
<dbReference type="EMBL" id="CP013389">
    <property type="protein sequence ID" value="AOJ08442.1"/>
    <property type="molecule type" value="Genomic_DNA"/>
</dbReference>
<accession>A0A1B4FXP7</accession>
<evidence type="ECO:0000256" key="1">
    <source>
        <dbReference type="SAM" id="MobiDB-lite"/>
    </source>
</evidence>
<name>A0A1B4FXP7_9BURK</name>
<proteinExistence type="predicted"/>
<evidence type="ECO:0000313" key="2">
    <source>
        <dbReference type="EMBL" id="AOJ08442.1"/>
    </source>
</evidence>
<reference evidence="2 3" key="1">
    <citation type="submission" date="2015-12" db="EMBL/GenBank/DDBJ databases">
        <title>Diversity of Burkholderia near neighbor genomes.</title>
        <authorList>
            <person name="Sahl J."/>
            <person name="Wagner D."/>
            <person name="Keim P."/>
        </authorList>
    </citation>
    <scope>NUCLEOTIDE SEQUENCE [LARGE SCALE GENOMIC DNA]</scope>
    <source>
        <strain evidence="2 3">BDU8</strain>
    </source>
</reference>
<feature type="region of interest" description="Disordered" evidence="1">
    <location>
        <begin position="119"/>
        <end position="153"/>
    </location>
</feature>
<dbReference type="Proteomes" id="UP000067711">
    <property type="component" value="Chromosome 1"/>
</dbReference>
<organism evidence="2 3">
    <name type="scientific">Burkholderia mayonis</name>
    <dbReference type="NCBI Taxonomy" id="1385591"/>
    <lineage>
        <taxon>Bacteria</taxon>
        <taxon>Pseudomonadati</taxon>
        <taxon>Pseudomonadota</taxon>
        <taxon>Betaproteobacteria</taxon>
        <taxon>Burkholderiales</taxon>
        <taxon>Burkholderiaceae</taxon>
        <taxon>Burkholderia</taxon>
        <taxon>pseudomallei group</taxon>
    </lineage>
</organism>
<protein>
    <submittedName>
        <fullName evidence="2">Uncharacterized protein</fullName>
    </submittedName>
</protein>
<evidence type="ECO:0000313" key="3">
    <source>
        <dbReference type="Proteomes" id="UP000067711"/>
    </source>
</evidence>
<feature type="compositionally biased region" description="Basic and acidic residues" evidence="1">
    <location>
        <begin position="123"/>
        <end position="139"/>
    </location>
</feature>